<keyword evidence="1" id="KW-1133">Transmembrane helix</keyword>
<evidence type="ECO:0000313" key="3">
    <source>
        <dbReference type="Proteomes" id="UP000250140"/>
    </source>
</evidence>
<evidence type="ECO:0000313" key="2">
    <source>
        <dbReference type="EMBL" id="OCL02559.1"/>
    </source>
</evidence>
<feature type="non-terminal residue" evidence="2">
    <location>
        <position position="1"/>
    </location>
</feature>
<proteinExistence type="predicted"/>
<protein>
    <submittedName>
        <fullName evidence="2">Uncharacterized protein</fullName>
    </submittedName>
</protein>
<keyword evidence="3" id="KW-1185">Reference proteome</keyword>
<keyword evidence="1" id="KW-0472">Membrane</keyword>
<name>A0A8E2EPN3_9PEZI</name>
<dbReference type="Proteomes" id="UP000250140">
    <property type="component" value="Unassembled WGS sequence"/>
</dbReference>
<gene>
    <name evidence="2" type="ORF">AOQ84DRAFT_422483</name>
</gene>
<organism evidence="2 3">
    <name type="scientific">Glonium stellatum</name>
    <dbReference type="NCBI Taxonomy" id="574774"/>
    <lineage>
        <taxon>Eukaryota</taxon>
        <taxon>Fungi</taxon>
        <taxon>Dikarya</taxon>
        <taxon>Ascomycota</taxon>
        <taxon>Pezizomycotina</taxon>
        <taxon>Dothideomycetes</taxon>
        <taxon>Pleosporomycetidae</taxon>
        <taxon>Gloniales</taxon>
        <taxon>Gloniaceae</taxon>
        <taxon>Glonium</taxon>
    </lineage>
</organism>
<keyword evidence="1" id="KW-0812">Transmembrane</keyword>
<evidence type="ECO:0000256" key="1">
    <source>
        <dbReference type="SAM" id="Phobius"/>
    </source>
</evidence>
<sequence>CISPRKTICRIGACGCNYCDPSSSVYLVRVLNLMMLVILIVLKMQYSSTQRSSFKAQGRQI</sequence>
<accession>A0A8E2EPN3</accession>
<dbReference type="EMBL" id="KV750930">
    <property type="protein sequence ID" value="OCL02559.1"/>
    <property type="molecule type" value="Genomic_DNA"/>
</dbReference>
<feature type="transmembrane region" description="Helical" evidence="1">
    <location>
        <begin position="25"/>
        <end position="42"/>
    </location>
</feature>
<reference evidence="2 3" key="1">
    <citation type="journal article" date="2016" name="Nat. Commun.">
        <title>Ectomycorrhizal ecology is imprinted in the genome of the dominant symbiotic fungus Cenococcum geophilum.</title>
        <authorList>
            <consortium name="DOE Joint Genome Institute"/>
            <person name="Peter M."/>
            <person name="Kohler A."/>
            <person name="Ohm R.A."/>
            <person name="Kuo A."/>
            <person name="Krutzmann J."/>
            <person name="Morin E."/>
            <person name="Arend M."/>
            <person name="Barry K.W."/>
            <person name="Binder M."/>
            <person name="Choi C."/>
            <person name="Clum A."/>
            <person name="Copeland A."/>
            <person name="Grisel N."/>
            <person name="Haridas S."/>
            <person name="Kipfer T."/>
            <person name="LaButti K."/>
            <person name="Lindquist E."/>
            <person name="Lipzen A."/>
            <person name="Maire R."/>
            <person name="Meier B."/>
            <person name="Mihaltcheva S."/>
            <person name="Molinier V."/>
            <person name="Murat C."/>
            <person name="Poggeler S."/>
            <person name="Quandt C.A."/>
            <person name="Sperisen C."/>
            <person name="Tritt A."/>
            <person name="Tisserant E."/>
            <person name="Crous P.W."/>
            <person name="Henrissat B."/>
            <person name="Nehls U."/>
            <person name="Egli S."/>
            <person name="Spatafora J.W."/>
            <person name="Grigoriev I.V."/>
            <person name="Martin F.M."/>
        </authorList>
    </citation>
    <scope>NUCLEOTIDE SEQUENCE [LARGE SCALE GENOMIC DNA]</scope>
    <source>
        <strain evidence="2 3">CBS 207.34</strain>
    </source>
</reference>
<dbReference type="AlphaFoldDB" id="A0A8E2EPN3"/>